<sequence>MIRSAFLALKRALLWLHFAVIRWITRNPNSYSVALSDISKAIHLTASGRVLEEFRADRSESAVIEGSDEEGRFFYIDLRIEGGSASAFIAFAIDDETLAAEESPRKIQGSSSTLKIGILTLDCREPFRRWRIQIRGTMKSLSTGKERFVKVNGWWGATWIPAHSFADLRPEENGTSMDQISLLESGRVYRRALQDNSFVQSGEFHCTHEDVELFLRGSKIRRFFKDALPKRSALFASYFPNGDRIFFRHVSHADPEFSLGVGHFYGANFETHRLHSIKAESFYDEDINEDIVYSTEIHRPGILAVGGGECVQFSFARSDGVRVSVRRLHFNHVAKNSNGYGTIINEEKVEEKGNERIEEDRPEVYEALAADRSRVTVPLCERACEDCSFTGGKGANLAKLKRFNKAYMVPDGFVVSVTAFEKHLEANPSLKVAIEKLDERQSAESLKESEERIFEEFEKTYVTQCLEDEVRIQLNRVFGNFDSLRFAVRSSAVGEDGADLSFSGQMESFLEVKGVPGIITSILSCWKSNFRREALSYRRQYGQLLNPPMAVVVQEMISDGVAGVLFTNHPVSGDPDKIVLNVIKGIGEDLVSGYVTPTEIVLDKRLNVLSMDNDNDVLTVKQVQRVAKVGLDLERFFGNPQDVEFVVKGEELYLVQSRDITNLDLETKWELLHEFDSPLISDTEVLTTANVGEVLPKALSPLSITATADIFDVPIRASIAAINGDSRIHTLIPTTVVVYRQRELMNLTDMCLRGWSSVEKDPVAEYNVAGTRIFTSEMLKIAKERYRAKTHVELIEQLIRGIKVMLVDSYRHLENAKKRVAGMPRAKLEMNVEELLDLAETQREFLVETMADHTLESVFSSFTYVFVASILRGSFEGDLTPETLSDIAAVYSVSKNAVISADVPASLEIIAKQICREKLTDKFLEIKDERESVEWLRSQKEKKTAKLIEEFFVNHGHRGLNELDLNGSCWKRNPEQLIRTLKAMLLKGERFPEEEELEDLESVIDNLHCKVTGFKRSLLRFFIQQAHRGVEFREAAKNLIVKATDELRETFLLVGEKLHEENRIPHARLIMFFTTSEIRELIVSRSATLVARAHRRERILPLQDEEEYSLMYVGHATPKTQKIDLPVGAKLEGTPVCQGVVTGRARVAKNLEEATDTQPGEILITRYTDIGWSPYFPLIKGLVTEIGGLLSHGSVVAREYGLPSLIAVENATNFFKTGDEVILDSKHGFVSRLTAKQ</sequence>
<dbReference type="InterPro" id="IPR051549">
    <property type="entry name" value="PEP_Utilizing_Enz"/>
</dbReference>
<reference evidence="5 6" key="2">
    <citation type="journal article" date="2019" name="G3 (Bethesda)">
        <title>Hybrid Assembly of the Genome of the Entomopathogenic Nematode Steinernema carpocapsae Identifies the X-Chromosome.</title>
        <authorList>
            <person name="Serra L."/>
            <person name="Macchietto M."/>
            <person name="Macias-Munoz A."/>
            <person name="McGill C.J."/>
            <person name="Rodriguez I.M."/>
            <person name="Rodriguez B."/>
            <person name="Murad R."/>
            <person name="Mortazavi A."/>
        </authorList>
    </citation>
    <scope>NUCLEOTIDE SEQUENCE [LARGE SCALE GENOMIC DNA]</scope>
    <source>
        <strain evidence="5 6">ALL</strain>
    </source>
</reference>
<evidence type="ECO:0000256" key="2">
    <source>
        <dbReference type="SAM" id="SignalP"/>
    </source>
</evidence>
<name>A0A4U5N3B5_STECR</name>
<accession>A0A4U5N3B5</accession>
<dbReference type="SUPFAM" id="SSF56059">
    <property type="entry name" value="Glutathione synthetase ATP-binding domain-like"/>
    <property type="match status" value="1"/>
</dbReference>
<feature type="chain" id="PRO_5020407891" description="Pyruvate phosphate dikinase AMP/ATP-binding domain-containing protein" evidence="2">
    <location>
        <begin position="22"/>
        <end position="1237"/>
    </location>
</feature>
<comment type="caution">
    <text evidence="5">The sequence shown here is derived from an EMBL/GenBank/DDBJ whole genome shotgun (WGS) entry which is preliminary data.</text>
</comment>
<reference evidence="5 6" key="1">
    <citation type="journal article" date="2015" name="Genome Biol.">
        <title>Comparative genomics of Steinernema reveals deeply conserved gene regulatory networks.</title>
        <authorList>
            <person name="Dillman A.R."/>
            <person name="Macchietto M."/>
            <person name="Porter C.F."/>
            <person name="Rogers A."/>
            <person name="Williams B."/>
            <person name="Antoshechkin I."/>
            <person name="Lee M.M."/>
            <person name="Goodwin Z."/>
            <person name="Lu X."/>
            <person name="Lewis E.E."/>
            <person name="Goodrich-Blair H."/>
            <person name="Stock S.P."/>
            <person name="Adams B.J."/>
            <person name="Sternberg P.W."/>
            <person name="Mortazavi A."/>
        </authorList>
    </citation>
    <scope>NUCLEOTIDE SEQUENCE [LARGE SCALE GENOMIC DNA]</scope>
    <source>
        <strain evidence="5 6">ALL</strain>
    </source>
</reference>
<evidence type="ECO:0000256" key="1">
    <source>
        <dbReference type="ARBA" id="ARBA00007837"/>
    </source>
</evidence>
<dbReference type="STRING" id="34508.A0A4U5N3B5"/>
<organism evidence="5 6">
    <name type="scientific">Steinernema carpocapsae</name>
    <name type="common">Entomopathogenic nematode</name>
    <dbReference type="NCBI Taxonomy" id="34508"/>
    <lineage>
        <taxon>Eukaryota</taxon>
        <taxon>Metazoa</taxon>
        <taxon>Ecdysozoa</taxon>
        <taxon>Nematoda</taxon>
        <taxon>Chromadorea</taxon>
        <taxon>Rhabditida</taxon>
        <taxon>Tylenchina</taxon>
        <taxon>Panagrolaimomorpha</taxon>
        <taxon>Strongyloidoidea</taxon>
        <taxon>Steinernematidae</taxon>
        <taxon>Steinernema</taxon>
    </lineage>
</organism>
<proteinExistence type="inferred from homology"/>
<dbReference type="Pfam" id="PF01326">
    <property type="entry name" value="PPDK_N"/>
    <property type="match status" value="2"/>
</dbReference>
<dbReference type="InterPro" id="IPR013815">
    <property type="entry name" value="ATP_grasp_subdomain_1"/>
</dbReference>
<evidence type="ECO:0008006" key="7">
    <source>
        <dbReference type="Google" id="ProtNLM"/>
    </source>
</evidence>
<dbReference type="Gene3D" id="3.30.470.20">
    <property type="entry name" value="ATP-grasp fold, B domain"/>
    <property type="match status" value="2"/>
</dbReference>
<dbReference type="Pfam" id="PF00391">
    <property type="entry name" value="PEP-utilizers"/>
    <property type="match status" value="1"/>
</dbReference>
<dbReference type="GO" id="GO:0005524">
    <property type="term" value="F:ATP binding"/>
    <property type="evidence" value="ECO:0007669"/>
    <property type="project" value="InterPro"/>
</dbReference>
<feature type="domain" description="PEP-utilising enzyme mobile" evidence="3">
    <location>
        <begin position="1158"/>
        <end position="1228"/>
    </location>
</feature>
<dbReference type="GO" id="GO:0016301">
    <property type="term" value="F:kinase activity"/>
    <property type="evidence" value="ECO:0007669"/>
    <property type="project" value="InterPro"/>
</dbReference>
<feature type="domain" description="Pyruvate phosphate dikinase AMP/ATP-binding" evidence="4">
    <location>
        <begin position="610"/>
        <end position="667"/>
    </location>
</feature>
<gene>
    <name evidence="5" type="ORF">L596_017994</name>
</gene>
<keyword evidence="2" id="KW-0732">Signal</keyword>
<dbReference type="SUPFAM" id="SSF52009">
    <property type="entry name" value="Phosphohistidine domain"/>
    <property type="match status" value="1"/>
</dbReference>
<evidence type="ECO:0000313" key="5">
    <source>
        <dbReference type="EMBL" id="TKR76929.1"/>
    </source>
</evidence>
<feature type="domain" description="Pyruvate phosphate dikinase AMP/ATP-binding" evidence="4">
    <location>
        <begin position="390"/>
        <end position="606"/>
    </location>
</feature>
<evidence type="ECO:0000259" key="3">
    <source>
        <dbReference type="Pfam" id="PF00391"/>
    </source>
</evidence>
<dbReference type="PANTHER" id="PTHR43615">
    <property type="entry name" value="PHOSPHOENOLPYRUVATE SYNTHASE-RELATED"/>
    <property type="match status" value="1"/>
</dbReference>
<feature type="signal peptide" evidence="2">
    <location>
        <begin position="1"/>
        <end position="21"/>
    </location>
</feature>
<protein>
    <recommendedName>
        <fullName evidence="7">Pyruvate phosphate dikinase AMP/ATP-binding domain-containing protein</fullName>
    </recommendedName>
</protein>
<keyword evidence="6" id="KW-1185">Reference proteome</keyword>
<evidence type="ECO:0000313" key="6">
    <source>
        <dbReference type="Proteomes" id="UP000298663"/>
    </source>
</evidence>
<dbReference type="InterPro" id="IPR036637">
    <property type="entry name" value="Phosphohistidine_dom_sf"/>
</dbReference>
<dbReference type="OrthoDB" id="6123450at2759"/>
<dbReference type="Proteomes" id="UP000298663">
    <property type="component" value="Unassembled WGS sequence"/>
</dbReference>
<evidence type="ECO:0000259" key="4">
    <source>
        <dbReference type="Pfam" id="PF01326"/>
    </source>
</evidence>
<dbReference type="InterPro" id="IPR008279">
    <property type="entry name" value="PEP-util_enz_mobile_dom"/>
</dbReference>
<dbReference type="InterPro" id="IPR002192">
    <property type="entry name" value="PPDK_AMP/ATP-bd"/>
</dbReference>
<dbReference type="EMBL" id="AZBU02000005">
    <property type="protein sequence ID" value="TKR76929.1"/>
    <property type="molecule type" value="Genomic_DNA"/>
</dbReference>
<dbReference type="Gene3D" id="3.30.1490.20">
    <property type="entry name" value="ATP-grasp fold, A domain"/>
    <property type="match status" value="1"/>
</dbReference>
<dbReference type="AlphaFoldDB" id="A0A4U5N3B5"/>
<dbReference type="Gene3D" id="3.50.30.10">
    <property type="entry name" value="Phosphohistidine domain"/>
    <property type="match status" value="1"/>
</dbReference>
<dbReference type="PANTHER" id="PTHR43615:SF1">
    <property type="entry name" value="PPDK_N DOMAIN-CONTAINING PROTEIN"/>
    <property type="match status" value="1"/>
</dbReference>
<comment type="similarity">
    <text evidence="1">Belongs to the PEP-utilizing enzyme family.</text>
</comment>